<feature type="region of interest" description="Disordered" evidence="2">
    <location>
        <begin position="221"/>
        <end position="268"/>
    </location>
</feature>
<evidence type="ECO:0000313" key="3">
    <source>
        <dbReference type="EMBL" id="EEH58189.1"/>
    </source>
</evidence>
<dbReference type="AlphaFoldDB" id="C1MR43"/>
<organism evidence="4">
    <name type="scientific">Micromonas pusilla (strain CCMP1545)</name>
    <name type="common">Picoplanktonic green alga</name>
    <dbReference type="NCBI Taxonomy" id="564608"/>
    <lineage>
        <taxon>Eukaryota</taxon>
        <taxon>Viridiplantae</taxon>
        <taxon>Chlorophyta</taxon>
        <taxon>Mamiellophyceae</taxon>
        <taxon>Mamiellales</taxon>
        <taxon>Mamiellaceae</taxon>
        <taxon>Micromonas</taxon>
    </lineage>
</organism>
<evidence type="ECO:0000256" key="2">
    <source>
        <dbReference type="SAM" id="MobiDB-lite"/>
    </source>
</evidence>
<dbReference type="PANTHER" id="PTHR14817:SF2">
    <property type="entry name" value="COILED-COIL DOMAIN-CONTAINING PROTEIN 15"/>
    <property type="match status" value="1"/>
</dbReference>
<feature type="coiled-coil region" evidence="1">
    <location>
        <begin position="175"/>
        <end position="202"/>
    </location>
</feature>
<feature type="compositionally biased region" description="Gly residues" evidence="2">
    <location>
        <begin position="144"/>
        <end position="154"/>
    </location>
</feature>
<feature type="compositionally biased region" description="Basic and acidic residues" evidence="2">
    <location>
        <begin position="221"/>
        <end position="263"/>
    </location>
</feature>
<gene>
    <name evidence="3" type="ORF">MICPUCDRAFT_57519</name>
</gene>
<dbReference type="KEGG" id="mpp:MICPUCDRAFT_57519"/>
<evidence type="ECO:0000256" key="1">
    <source>
        <dbReference type="SAM" id="Coils"/>
    </source>
</evidence>
<sequence>MAAATLNVECNVPSHNVPHRVTRHASTLNAPYATTSDDVAESAFAAVERATAMKKLKEQRLRSFQDSLRRRVNETETARTSAAEQLARELTDIDLVLGDPTVANATRAPRTEPPSALELLMVSKASGVRSSHQALLNQTRPLASGGGRGGGAGGSAAVSSASGPDRVRAAKEAYASRERAAAAAAREKMKHAERAREERRLQEVAAATDFTEENNAFTAAEDRHREEAKRGSVDAEANRRRAREYAKAEAERMKRERKRESAKAKKAARYTTALQDSVRAQLARKRVTLPPLCACPHAAKSQIFDPGHVYKCAHNCPLHDDEAAYHAALSQLLSAHDVIITAPQ</sequence>
<accession>C1MR43</accession>
<protein>
    <submittedName>
        <fullName evidence="3">Predicted protein</fullName>
    </submittedName>
</protein>
<dbReference type="Proteomes" id="UP000001876">
    <property type="component" value="Unassembled WGS sequence"/>
</dbReference>
<feature type="region of interest" description="Disordered" evidence="2">
    <location>
        <begin position="140"/>
        <end position="173"/>
    </location>
</feature>
<dbReference type="RefSeq" id="XP_003058238.1">
    <property type="nucleotide sequence ID" value="XM_003058192.1"/>
</dbReference>
<keyword evidence="1" id="KW-0175">Coiled coil</keyword>
<evidence type="ECO:0000313" key="4">
    <source>
        <dbReference type="Proteomes" id="UP000001876"/>
    </source>
</evidence>
<dbReference type="EMBL" id="GG663738">
    <property type="protein sequence ID" value="EEH58189.1"/>
    <property type="molecule type" value="Genomic_DNA"/>
</dbReference>
<dbReference type="GeneID" id="9683305"/>
<name>C1MR43_MICPC</name>
<keyword evidence="4" id="KW-1185">Reference proteome</keyword>
<dbReference type="PANTHER" id="PTHR14817">
    <property type="entry name" value="COILED-COIL DOMAIN-CONTAINING PROTEIN 15"/>
    <property type="match status" value="1"/>
</dbReference>
<dbReference type="InterPro" id="IPR037693">
    <property type="entry name" value="CCDC15"/>
</dbReference>
<reference evidence="3 4" key="1">
    <citation type="journal article" date="2009" name="Science">
        <title>Green evolution and dynamic adaptations revealed by genomes of the marine picoeukaryotes Micromonas.</title>
        <authorList>
            <person name="Worden A.Z."/>
            <person name="Lee J.H."/>
            <person name="Mock T."/>
            <person name="Rouze P."/>
            <person name="Simmons M.P."/>
            <person name="Aerts A.L."/>
            <person name="Allen A.E."/>
            <person name="Cuvelier M.L."/>
            <person name="Derelle E."/>
            <person name="Everett M.V."/>
            <person name="Foulon E."/>
            <person name="Grimwood J."/>
            <person name="Gundlach H."/>
            <person name="Henrissat B."/>
            <person name="Napoli C."/>
            <person name="McDonald S.M."/>
            <person name="Parker M.S."/>
            <person name="Rombauts S."/>
            <person name="Salamov A."/>
            <person name="Von Dassow P."/>
            <person name="Badger J.H."/>
            <person name="Coutinho P.M."/>
            <person name="Demir E."/>
            <person name="Dubchak I."/>
            <person name="Gentemann C."/>
            <person name="Eikrem W."/>
            <person name="Gready J.E."/>
            <person name="John U."/>
            <person name="Lanier W."/>
            <person name="Lindquist E.A."/>
            <person name="Lucas S."/>
            <person name="Mayer K.F."/>
            <person name="Moreau H."/>
            <person name="Not F."/>
            <person name="Otillar R."/>
            <person name="Panaud O."/>
            <person name="Pangilinan J."/>
            <person name="Paulsen I."/>
            <person name="Piegu B."/>
            <person name="Poliakov A."/>
            <person name="Robbens S."/>
            <person name="Schmutz J."/>
            <person name="Toulza E."/>
            <person name="Wyss T."/>
            <person name="Zelensky A."/>
            <person name="Zhou K."/>
            <person name="Armbrust E.V."/>
            <person name="Bhattacharya D."/>
            <person name="Goodenough U.W."/>
            <person name="Van de Peer Y."/>
            <person name="Grigoriev I.V."/>
        </authorList>
    </citation>
    <scope>NUCLEOTIDE SEQUENCE [LARGE SCALE GENOMIC DNA]</scope>
    <source>
        <strain evidence="3 4">CCMP1545</strain>
    </source>
</reference>
<proteinExistence type="predicted"/>